<feature type="domain" description="Ada DNA repair metal-binding" evidence="2">
    <location>
        <begin position="9"/>
        <end position="73"/>
    </location>
</feature>
<dbReference type="KEGG" id="cten:18246460"/>
<dbReference type="GO" id="GO:0006281">
    <property type="term" value="P:DNA repair"/>
    <property type="evidence" value="ECO:0007669"/>
    <property type="project" value="InterPro"/>
</dbReference>
<dbReference type="eggNOG" id="ENOG502S0C7">
    <property type="taxonomic scope" value="Eukaryota"/>
</dbReference>
<dbReference type="GO" id="GO:0003677">
    <property type="term" value="F:DNA binding"/>
    <property type="evidence" value="ECO:0007669"/>
    <property type="project" value="InterPro"/>
</dbReference>
<dbReference type="GeneID" id="18246460"/>
<dbReference type="InterPro" id="IPR004026">
    <property type="entry name" value="Ada_DNA_repair_Zn-bd"/>
</dbReference>
<keyword evidence="4" id="KW-1185">Reference proteome</keyword>
<dbReference type="Gene3D" id="1.10.10.60">
    <property type="entry name" value="Homeodomain-like"/>
    <property type="match status" value="1"/>
</dbReference>
<evidence type="ECO:0000313" key="3">
    <source>
        <dbReference type="EMBL" id="EGV66834.1"/>
    </source>
</evidence>
<dbReference type="EMBL" id="GL996510">
    <property type="protein sequence ID" value="EGV66834.1"/>
    <property type="molecule type" value="Genomic_DNA"/>
</dbReference>
<dbReference type="OrthoDB" id="2447880at2759"/>
<dbReference type="GO" id="GO:0008168">
    <property type="term" value="F:methyltransferase activity"/>
    <property type="evidence" value="ECO:0007669"/>
    <property type="project" value="InterPro"/>
</dbReference>
<proteinExistence type="predicted"/>
<reference evidence="3 4" key="1">
    <citation type="journal article" date="2011" name="Proc. Natl. Acad. Sci. U.S.A.">
        <title>Comparative genomics of xylose-fermenting fungi for enhanced biofuel production.</title>
        <authorList>
            <person name="Wohlbach D.J."/>
            <person name="Kuo A."/>
            <person name="Sato T.K."/>
            <person name="Potts K.M."/>
            <person name="Salamov A.A."/>
            <person name="LaButti K.M."/>
            <person name="Sun H."/>
            <person name="Clum A."/>
            <person name="Pangilinan J.L."/>
            <person name="Lindquist E.A."/>
            <person name="Lucas S."/>
            <person name="Lapidus A."/>
            <person name="Jin M."/>
            <person name="Gunawan C."/>
            <person name="Balan V."/>
            <person name="Dale B.E."/>
            <person name="Jeffries T.W."/>
            <person name="Zinkel R."/>
            <person name="Barry K.W."/>
            <person name="Grigoriev I.V."/>
            <person name="Gasch A.P."/>
        </authorList>
    </citation>
    <scope>NUCLEOTIDE SEQUENCE [LARGE SCALE GENOMIC DNA]</scope>
    <source>
        <strain evidence="4">ATCC 10573 / BCRC 21748 / CBS 615 / JCM 9827 / NBRC 10315 / NRRL Y-1498 / VKM Y-70</strain>
    </source>
</reference>
<evidence type="ECO:0000313" key="4">
    <source>
        <dbReference type="Proteomes" id="UP000000707"/>
    </source>
</evidence>
<protein>
    <recommendedName>
        <fullName evidence="2">Ada DNA repair metal-binding domain-containing protein</fullName>
    </recommendedName>
</protein>
<keyword evidence="1" id="KW-0010">Activator</keyword>
<dbReference type="GO" id="GO:0008270">
    <property type="term" value="F:zinc ion binding"/>
    <property type="evidence" value="ECO:0007669"/>
    <property type="project" value="InterPro"/>
</dbReference>
<dbReference type="RefSeq" id="XP_006684092.1">
    <property type="nucleotide sequence ID" value="XM_006684029.1"/>
</dbReference>
<dbReference type="Proteomes" id="UP000000707">
    <property type="component" value="Unassembled WGS sequence"/>
</dbReference>
<dbReference type="AlphaFoldDB" id="G3AWQ1"/>
<sequence>MVYSKESSKWKAYQFSDPFATNSFLVCNKTNKIFCRPDCDSVAKTDLKSDIKFVDFYEDAIKSGYKPCKFCEPVTKPAIDVELLIKCVNNINREIGFMNPLIDEDEEYNNEKIKENILESKISNKEHIMKVLDHKDMVQSVNLSKNDSDHYRLVDLACRHLAHAAATNLFFPKKYADEDVSTVGGKKKRRRGGVLGFKELAAKSKLSAWHFHRVFKSVTGLTPKTYGDRCNEFLEKFKDSEYVNYSKFNQSITPVSQQTSLNNSTIDNHHIKRQKVSSMEPMADNYGYNYSHHSSSLPNMYQNEAPVDTMVDQYYNALAPTSAPVPSQFGQYQMPVQPQFDFQPQTVSDEVQTQTYPFSNRSSIPDLSMSSTSTSAAVGTANISPISLEMDEVQVPSIFKKDYKIDIPDITGDFGSMGNLGLMDSGAPMEPIEFLNQVSFDDNDFHEFLASV</sequence>
<dbReference type="GO" id="GO:0006355">
    <property type="term" value="P:regulation of DNA-templated transcription"/>
    <property type="evidence" value="ECO:0007669"/>
    <property type="project" value="InterPro"/>
</dbReference>
<dbReference type="SUPFAM" id="SSF57884">
    <property type="entry name" value="Ada DNA repair protein, N-terminal domain (N-Ada 10)"/>
    <property type="match status" value="1"/>
</dbReference>
<name>G3AWQ1_CANTC</name>
<gene>
    <name evidence="3" type="ORF">CANTEDRAFT_112304</name>
</gene>
<accession>G3AWQ1</accession>
<evidence type="ECO:0000256" key="1">
    <source>
        <dbReference type="ARBA" id="ARBA00023159"/>
    </source>
</evidence>
<organism evidence="4">
    <name type="scientific">Candida tenuis (strain ATCC 10573 / BCRC 21748 / CBS 615 / JCM 9827 / NBRC 10315 / NRRL Y-1498 / VKM Y-70)</name>
    <name type="common">Yeast</name>
    <name type="synonym">Yamadazyma tenuis</name>
    <dbReference type="NCBI Taxonomy" id="590646"/>
    <lineage>
        <taxon>Eukaryota</taxon>
        <taxon>Fungi</taxon>
        <taxon>Dikarya</taxon>
        <taxon>Ascomycota</taxon>
        <taxon>Saccharomycotina</taxon>
        <taxon>Pichiomycetes</taxon>
        <taxon>Debaryomycetaceae</taxon>
        <taxon>Yamadazyma</taxon>
    </lineage>
</organism>
<dbReference type="STRING" id="590646.G3AWQ1"/>
<dbReference type="Gene3D" id="3.40.10.10">
    <property type="entry name" value="DNA Methylphosphotriester Repair Domain"/>
    <property type="match status" value="1"/>
</dbReference>
<dbReference type="InterPro" id="IPR035451">
    <property type="entry name" value="Ada-like_dom_sf"/>
</dbReference>
<dbReference type="HOGENOM" id="CLU_027889_0_0_1"/>
<dbReference type="Pfam" id="PF02805">
    <property type="entry name" value="Ada_Zn_binding"/>
    <property type="match status" value="1"/>
</dbReference>
<evidence type="ECO:0000259" key="2">
    <source>
        <dbReference type="Pfam" id="PF02805"/>
    </source>
</evidence>